<evidence type="ECO:0000313" key="2">
    <source>
        <dbReference type="EMBL" id="MCQ8240181.1"/>
    </source>
</evidence>
<gene>
    <name evidence="2" type="ORF">NFI88_04910</name>
</gene>
<name>A0ABT1VV13_9PROT</name>
<accession>A0ABT1VV13</accession>
<dbReference type="EMBL" id="JAMZEJ010000003">
    <property type="protein sequence ID" value="MCQ8240181.1"/>
    <property type="molecule type" value="Genomic_DNA"/>
</dbReference>
<dbReference type="PROSITE" id="PS51186">
    <property type="entry name" value="GNAT"/>
    <property type="match status" value="1"/>
</dbReference>
<dbReference type="InterPro" id="IPR000182">
    <property type="entry name" value="GNAT_dom"/>
</dbReference>
<comment type="caution">
    <text evidence="2">The sequence shown here is derived from an EMBL/GenBank/DDBJ whole genome shotgun (WGS) entry which is preliminary data.</text>
</comment>
<evidence type="ECO:0000313" key="3">
    <source>
        <dbReference type="Proteomes" id="UP001524547"/>
    </source>
</evidence>
<proteinExistence type="predicted"/>
<dbReference type="Pfam" id="PF00583">
    <property type="entry name" value="Acetyltransf_1"/>
    <property type="match status" value="1"/>
</dbReference>
<feature type="domain" description="N-acetyltransferase" evidence="1">
    <location>
        <begin position="14"/>
        <end position="168"/>
    </location>
</feature>
<protein>
    <submittedName>
        <fullName evidence="2">N-acetyltransferase</fullName>
    </submittedName>
</protein>
<reference evidence="2 3" key="1">
    <citation type="submission" date="2022-06" db="EMBL/GenBank/DDBJ databases">
        <title>Rhizosaccharibacter gen. nov. sp. nov. KSS12, endophytic bacteria isolated from sugarcane.</title>
        <authorList>
            <person name="Pitiwittayakul N."/>
        </authorList>
    </citation>
    <scope>NUCLEOTIDE SEQUENCE [LARGE SCALE GENOMIC DNA]</scope>
    <source>
        <strain evidence="2 3">KSS12</strain>
    </source>
</reference>
<dbReference type="RefSeq" id="WP_422918930.1">
    <property type="nucleotide sequence ID" value="NZ_JAMZEJ010000003.1"/>
</dbReference>
<sequence length="198" mass="21416">MTANSPATLGKTRIAIRAERPGEAGTIADAIRQAYVGVPWSDHREHLMVERLRQTAAFVPALSLVALAGDEIAGHVLLTKAHVRGPEGNAEILALAPLSVVPGHRGRGIGARLVREAHRRAAILGFRAVVLVGILRFYDRLGYQPLNRYPILLPFEASPEICRILPLVPDGLRGLSGTVEYAPGWLDHQADNLIAVIK</sequence>
<keyword evidence="3" id="KW-1185">Reference proteome</keyword>
<dbReference type="Gene3D" id="3.40.630.30">
    <property type="match status" value="1"/>
</dbReference>
<dbReference type="SUPFAM" id="SSF55729">
    <property type="entry name" value="Acyl-CoA N-acyltransferases (Nat)"/>
    <property type="match status" value="1"/>
</dbReference>
<dbReference type="Proteomes" id="UP001524547">
    <property type="component" value="Unassembled WGS sequence"/>
</dbReference>
<organism evidence="2 3">
    <name type="scientific">Rhizosaccharibacter radicis</name>
    <dbReference type="NCBI Taxonomy" id="2782605"/>
    <lineage>
        <taxon>Bacteria</taxon>
        <taxon>Pseudomonadati</taxon>
        <taxon>Pseudomonadota</taxon>
        <taxon>Alphaproteobacteria</taxon>
        <taxon>Acetobacterales</taxon>
        <taxon>Acetobacteraceae</taxon>
        <taxon>Rhizosaccharibacter</taxon>
    </lineage>
</organism>
<dbReference type="InterPro" id="IPR016181">
    <property type="entry name" value="Acyl_CoA_acyltransferase"/>
</dbReference>
<evidence type="ECO:0000259" key="1">
    <source>
        <dbReference type="PROSITE" id="PS51186"/>
    </source>
</evidence>
<dbReference type="CDD" id="cd04301">
    <property type="entry name" value="NAT_SF"/>
    <property type="match status" value="1"/>
</dbReference>